<sequence length="213" mass="22276">MKNKQKSLIAAFSTTLILSGVMCSNAWAAPITDPYFDAGYWQTEVLGEPGSAWASHDAHHDVSYAIGAPSLANTATGFLSIAIGETLVMQFTNNRVIDGVGDDFQLWEVGVGVSLTHLFAAEDDGIWVAYGVGSGAINGGGYAQGFDLSDFAGLSYISQLMFHGHDNGGGSKGYDLAGAIALNSQAAPVPEPSTMALLGFGMAFLGFRRRLSA</sequence>
<dbReference type="InterPro" id="IPR013424">
    <property type="entry name" value="Ice-binding_C"/>
</dbReference>
<accession>A0A2A5ATL6</accession>
<protein>
    <recommendedName>
        <fullName evidence="2">Ice-binding protein C-terminal domain-containing protein</fullName>
    </recommendedName>
</protein>
<feature type="signal peptide" evidence="1">
    <location>
        <begin position="1"/>
        <end position="28"/>
    </location>
</feature>
<dbReference type="AlphaFoldDB" id="A0A2A5ATL6"/>
<comment type="caution">
    <text evidence="3">The sequence shown here is derived from an EMBL/GenBank/DDBJ whole genome shotgun (WGS) entry which is preliminary data.</text>
</comment>
<feature type="chain" id="PRO_5012743290" description="Ice-binding protein C-terminal domain-containing protein" evidence="1">
    <location>
        <begin position="29"/>
        <end position="213"/>
    </location>
</feature>
<feature type="domain" description="Ice-binding protein C-terminal" evidence="2">
    <location>
        <begin position="188"/>
        <end position="210"/>
    </location>
</feature>
<reference evidence="4" key="1">
    <citation type="submission" date="2017-08" db="EMBL/GenBank/DDBJ databases">
        <title>A dynamic microbial community with high functional redundancy inhabits the cold, oxic subseafloor aquifer.</title>
        <authorList>
            <person name="Tully B.J."/>
            <person name="Wheat C.G."/>
            <person name="Glazer B.T."/>
            <person name="Huber J.A."/>
        </authorList>
    </citation>
    <scope>NUCLEOTIDE SEQUENCE [LARGE SCALE GENOMIC DNA]</scope>
</reference>
<evidence type="ECO:0000313" key="4">
    <source>
        <dbReference type="Proteomes" id="UP000218327"/>
    </source>
</evidence>
<name>A0A2A5ATL6_9GAMM</name>
<dbReference type="Pfam" id="PF07589">
    <property type="entry name" value="PEP-CTERM"/>
    <property type="match status" value="1"/>
</dbReference>
<evidence type="ECO:0000313" key="3">
    <source>
        <dbReference type="EMBL" id="PCJ22595.1"/>
    </source>
</evidence>
<organism evidence="3 4">
    <name type="scientific">SAR86 cluster bacterium</name>
    <dbReference type="NCBI Taxonomy" id="2030880"/>
    <lineage>
        <taxon>Bacteria</taxon>
        <taxon>Pseudomonadati</taxon>
        <taxon>Pseudomonadota</taxon>
        <taxon>Gammaproteobacteria</taxon>
        <taxon>SAR86 cluster</taxon>
    </lineage>
</organism>
<keyword evidence="1" id="KW-0732">Signal</keyword>
<evidence type="ECO:0000259" key="2">
    <source>
        <dbReference type="Pfam" id="PF07589"/>
    </source>
</evidence>
<dbReference type="EMBL" id="NVVJ01000056">
    <property type="protein sequence ID" value="PCJ22595.1"/>
    <property type="molecule type" value="Genomic_DNA"/>
</dbReference>
<dbReference type="NCBIfam" id="TIGR02595">
    <property type="entry name" value="PEP_CTERM"/>
    <property type="match status" value="1"/>
</dbReference>
<evidence type="ECO:0000256" key="1">
    <source>
        <dbReference type="SAM" id="SignalP"/>
    </source>
</evidence>
<proteinExistence type="predicted"/>
<gene>
    <name evidence="3" type="ORF">COA96_13990</name>
</gene>
<dbReference type="Proteomes" id="UP000218327">
    <property type="component" value="Unassembled WGS sequence"/>
</dbReference>